<feature type="region of interest" description="Disordered" evidence="4">
    <location>
        <begin position="1442"/>
        <end position="1466"/>
    </location>
</feature>
<comment type="subcellular location">
    <subcellularLocation>
        <location evidence="1">Nucleus</location>
    </subcellularLocation>
</comment>
<feature type="compositionally biased region" description="Polar residues" evidence="4">
    <location>
        <begin position="649"/>
        <end position="662"/>
    </location>
</feature>
<dbReference type="GO" id="GO:0008270">
    <property type="term" value="F:zinc ion binding"/>
    <property type="evidence" value="ECO:0007669"/>
    <property type="project" value="InterPro"/>
</dbReference>
<dbReference type="PROSITE" id="PS00463">
    <property type="entry name" value="ZN2_CY6_FUNGAL_1"/>
    <property type="match status" value="1"/>
</dbReference>
<dbReference type="SMART" id="SM00906">
    <property type="entry name" value="Fungal_trans"/>
    <property type="match status" value="2"/>
</dbReference>
<organism evidence="6 7">
    <name type="scientific">Colletotrichum scovillei</name>
    <dbReference type="NCBI Taxonomy" id="1209932"/>
    <lineage>
        <taxon>Eukaryota</taxon>
        <taxon>Fungi</taxon>
        <taxon>Dikarya</taxon>
        <taxon>Ascomycota</taxon>
        <taxon>Pezizomycotina</taxon>
        <taxon>Sordariomycetes</taxon>
        <taxon>Hypocreomycetidae</taxon>
        <taxon>Glomerellales</taxon>
        <taxon>Glomerellaceae</taxon>
        <taxon>Colletotrichum</taxon>
        <taxon>Colletotrichum acutatum species complex</taxon>
    </lineage>
</organism>
<dbReference type="Gene3D" id="4.10.240.10">
    <property type="entry name" value="Zn(2)-C6 fungal-type DNA-binding domain"/>
    <property type="match status" value="1"/>
</dbReference>
<name>A0A9P7RBS3_9PEZI</name>
<evidence type="ECO:0000256" key="3">
    <source>
        <dbReference type="ARBA" id="ARBA00023242"/>
    </source>
</evidence>
<dbReference type="SUPFAM" id="SSF57701">
    <property type="entry name" value="Zn2/Cys6 DNA-binding domain"/>
    <property type="match status" value="1"/>
</dbReference>
<dbReference type="Pfam" id="PF04082">
    <property type="entry name" value="Fungal_trans"/>
    <property type="match status" value="2"/>
</dbReference>
<feature type="region of interest" description="Disordered" evidence="4">
    <location>
        <begin position="38"/>
        <end position="86"/>
    </location>
</feature>
<accession>A0A9P7RBS3</accession>
<proteinExistence type="predicted"/>
<dbReference type="InterPro" id="IPR050613">
    <property type="entry name" value="Sec_Metabolite_Reg"/>
</dbReference>
<feature type="compositionally biased region" description="Polar residues" evidence="4">
    <location>
        <begin position="40"/>
        <end position="51"/>
    </location>
</feature>
<dbReference type="SMART" id="SM00066">
    <property type="entry name" value="GAL4"/>
    <property type="match status" value="2"/>
</dbReference>
<dbReference type="GO" id="GO:0003677">
    <property type="term" value="F:DNA binding"/>
    <property type="evidence" value="ECO:0007669"/>
    <property type="project" value="InterPro"/>
</dbReference>
<dbReference type="InterPro" id="IPR036864">
    <property type="entry name" value="Zn2-C6_fun-type_DNA-bd_sf"/>
</dbReference>
<feature type="domain" description="Zn(2)-C6 fungal-type" evidence="5">
    <location>
        <begin position="790"/>
        <end position="818"/>
    </location>
</feature>
<dbReference type="GO" id="GO:0006351">
    <property type="term" value="P:DNA-templated transcription"/>
    <property type="evidence" value="ECO:0007669"/>
    <property type="project" value="InterPro"/>
</dbReference>
<evidence type="ECO:0000313" key="7">
    <source>
        <dbReference type="Proteomes" id="UP000699042"/>
    </source>
</evidence>
<feature type="region of interest" description="Disordered" evidence="4">
    <location>
        <begin position="927"/>
        <end position="948"/>
    </location>
</feature>
<evidence type="ECO:0000313" key="6">
    <source>
        <dbReference type="EMBL" id="KAG7053622.1"/>
    </source>
</evidence>
<feature type="compositionally biased region" description="Polar residues" evidence="4">
    <location>
        <begin position="932"/>
        <end position="944"/>
    </location>
</feature>
<keyword evidence="2" id="KW-0479">Metal-binding</keyword>
<keyword evidence="3" id="KW-0539">Nucleus</keyword>
<dbReference type="Pfam" id="PF00172">
    <property type="entry name" value="Zn_clus"/>
    <property type="match status" value="1"/>
</dbReference>
<protein>
    <submittedName>
        <fullName evidence="6">Fungal specific transcription factor domain-containing protein</fullName>
    </submittedName>
</protein>
<evidence type="ECO:0000256" key="4">
    <source>
        <dbReference type="SAM" id="MobiDB-lite"/>
    </source>
</evidence>
<dbReference type="GO" id="GO:0005634">
    <property type="term" value="C:nucleus"/>
    <property type="evidence" value="ECO:0007669"/>
    <property type="project" value="UniProtKB-SubCell"/>
</dbReference>
<sequence>MTADKPAPSPTGVGAGSRTHKSCDACKSRKVRCPIAGQLLPTNYSPSSNRPPSLPDAKAVLDLSTSDGETKPLVLPDRTSPKSPPHRIQELHVDRVLARAQRPKTSTGRGQEETMFVPRNGIFGIEAPHALSGLHVLTDQGGRNSLTFFSDNRLLSLSTRLQNQKVNELVGRISVIVNGRLRRTDSTTTNPRRTQPPDMGTDRARAALYIRLYFERVHPMFPFLDRTTFETTVSSPNFPNLLERSKPWCCLYHSVLALGSQYADGGTFEPGKGESWRLFSVSLSGFSELLLLPDSLTTLQALTAMSVYGLGISGLAVEPVIMSEAARRAQMMSSHSFTGPTAHAYQKSFWILYAVEKITSFHFGRSSVRAWNFPLLTTITSYYDGCTPLVYLLCTADSDKGFVDSDISCPIPVVPEATSGDFSWFLHLVRFARLLSRAYTSLFSVGVSGNSDSYYLDVIDQLNGELEEWRASLPDNGFRPGGILRPQTVSGPNARSLALILHYLYYSMLLTLARTTLCYLPVPETPAVTATKDDKMKTILNASRAILELTTMIEVEPYTVTWVLAGIPITALFVLFDLVIHDPRQPDTGTNLALLDMVAGHFSRIEYASGGTVPGSLIAEFAKIARDYVNEIQHAEAGLTNPARPHAPTNPSAMQMVQQSSELDTRNNKQIDRPTQMTLDLSDTLPREAMMSGPMQQPGYTDFAFDSGMGQVSPSALMGTDVMGIFNYFLPDLDPMFYQGMTQEYDLLPQQHGGTVQSMDKMEKQILMASESPASQASTPAGDKPRNVLACVFCHQRKIKCDRKSPCANCIKSDQPCVPSTRAPPGAGRRRVVKDLLERLNQCESLLSQVAPRDADGRPVNPDTPGSSRDVADSPAMSHISYEEARKQPSSRPNGKIVCDEGRPTFMENPFRGNVLDHLQFSKLSLEDNDTEQSTNPSGSTSVSERGDSIHQKSMDFDILALGPVEVLRLWQVFLERVNPMIKVIHVPSLEPLVFEAATDRFNLNPDLEALLCSINVVAIMALSEAESIQMLKLEKARALRNSMSALKKAMSKVDFLRKYNMTTLQCLVLYLVSLQGQFDRHAAWVLTGMLVRIAQRMGLHRDGELIGLQPFETEMRRRIWWQIIMLETKYAVLAGFGDTLLPPNWDTKLPSNVNDADLLPGSTEPVKSRDGATEMAFCLMLYESRAFFCDNPMPEFESVILSGDKISAENSRKFSGQPHVLDRYRLALDQYDERLAVAERRFCNPTAGGIHLVASKIRSFTAQRMRDMIMHAREPWDENKDGGASQQSFFRAWVISFESDVSWYDTIDDKFTWYLKLHFQSDAFSVMIELLQWQSVGTLVDRAWKAIDRLYHHHPEMYDLTRKDNLLRAENLLAGWARRELAFRNLGMSCDTPLVVARFRSSEVFKQRQLGGLPVEQWPAPTPDTALFSDMSPSDFETFDGGMPGDTHGPNFSLWGGGGPGQHAL</sequence>
<dbReference type="PROSITE" id="PS50048">
    <property type="entry name" value="ZN2_CY6_FUNGAL_2"/>
    <property type="match status" value="1"/>
</dbReference>
<evidence type="ECO:0000256" key="1">
    <source>
        <dbReference type="ARBA" id="ARBA00004123"/>
    </source>
</evidence>
<dbReference type="GO" id="GO:0000981">
    <property type="term" value="F:DNA-binding transcription factor activity, RNA polymerase II-specific"/>
    <property type="evidence" value="ECO:0007669"/>
    <property type="project" value="InterPro"/>
</dbReference>
<dbReference type="CDD" id="cd12148">
    <property type="entry name" value="fungal_TF_MHR"/>
    <property type="match status" value="2"/>
</dbReference>
<dbReference type="PANTHER" id="PTHR31001">
    <property type="entry name" value="UNCHARACTERIZED TRANSCRIPTIONAL REGULATORY PROTEIN"/>
    <property type="match status" value="1"/>
</dbReference>
<feature type="region of interest" description="Disordered" evidence="4">
    <location>
        <begin position="637"/>
        <end position="666"/>
    </location>
</feature>
<dbReference type="PANTHER" id="PTHR31001:SF85">
    <property type="entry name" value="ZN(II)2CYS6 TRANSCRIPTION FACTOR (EUROFUNG)"/>
    <property type="match status" value="1"/>
</dbReference>
<evidence type="ECO:0000259" key="5">
    <source>
        <dbReference type="PROSITE" id="PS50048"/>
    </source>
</evidence>
<comment type="caution">
    <text evidence="6">The sequence shown here is derived from an EMBL/GenBank/DDBJ whole genome shotgun (WGS) entry which is preliminary data.</text>
</comment>
<dbReference type="CDD" id="cd00067">
    <property type="entry name" value="GAL4"/>
    <property type="match status" value="2"/>
</dbReference>
<feature type="region of interest" description="Disordered" evidence="4">
    <location>
        <begin position="848"/>
        <end position="903"/>
    </location>
</feature>
<gene>
    <name evidence="6" type="ORF">JMJ77_000708</name>
</gene>
<reference evidence="6" key="1">
    <citation type="submission" date="2021-05" db="EMBL/GenBank/DDBJ databases">
        <title>Comparative genomics of three Colletotrichum scovillei strains and genetic complementation revealed genes involved fungal growth and virulence on chili pepper.</title>
        <authorList>
            <person name="Hsieh D.-K."/>
            <person name="Chuang S.-C."/>
            <person name="Chen C.-Y."/>
            <person name="Chao Y.-T."/>
            <person name="Lu M.-Y.J."/>
            <person name="Lee M.-H."/>
            <person name="Shih M.-C."/>
        </authorList>
    </citation>
    <scope>NUCLEOTIDE SEQUENCE</scope>
    <source>
        <strain evidence="6">Coll-153</strain>
    </source>
</reference>
<feature type="compositionally biased region" description="Gly residues" evidence="4">
    <location>
        <begin position="1456"/>
        <end position="1466"/>
    </location>
</feature>
<dbReference type="InterPro" id="IPR001138">
    <property type="entry name" value="Zn2Cys6_DnaBD"/>
</dbReference>
<feature type="region of interest" description="Disordered" evidence="4">
    <location>
        <begin position="1"/>
        <end position="24"/>
    </location>
</feature>
<keyword evidence="7" id="KW-1185">Reference proteome</keyword>
<dbReference type="InterPro" id="IPR007219">
    <property type="entry name" value="XnlR_reg_dom"/>
</dbReference>
<dbReference type="EMBL" id="JAESDN010000003">
    <property type="protein sequence ID" value="KAG7053622.1"/>
    <property type="molecule type" value="Genomic_DNA"/>
</dbReference>
<dbReference type="Proteomes" id="UP000699042">
    <property type="component" value="Unassembled WGS sequence"/>
</dbReference>
<evidence type="ECO:0000256" key="2">
    <source>
        <dbReference type="ARBA" id="ARBA00022723"/>
    </source>
</evidence>